<feature type="domain" description="Tip attachment protein J" evidence="2">
    <location>
        <begin position="172"/>
        <end position="331"/>
    </location>
</feature>
<evidence type="ECO:0000259" key="2">
    <source>
        <dbReference type="Pfam" id="PF13550"/>
    </source>
</evidence>
<dbReference type="InterPro" id="IPR032876">
    <property type="entry name" value="J_dom"/>
</dbReference>
<dbReference type="EMBL" id="FXXQ01000008">
    <property type="protein sequence ID" value="SMX24443.1"/>
    <property type="molecule type" value="Genomic_DNA"/>
</dbReference>
<dbReference type="Gene3D" id="3.20.20.80">
    <property type="entry name" value="Glycosidases"/>
    <property type="match status" value="1"/>
</dbReference>
<evidence type="ECO:0000313" key="4">
    <source>
        <dbReference type="EMBL" id="SMX24443.1"/>
    </source>
</evidence>
<evidence type="ECO:0008006" key="6">
    <source>
        <dbReference type="Google" id="ProtNLM"/>
    </source>
</evidence>
<dbReference type="OrthoDB" id="8445115at2"/>
<dbReference type="AlphaFoldDB" id="A0A238J292"/>
<evidence type="ECO:0000259" key="3">
    <source>
        <dbReference type="Pfam" id="PF23666"/>
    </source>
</evidence>
<reference evidence="4 5" key="1">
    <citation type="submission" date="2017-05" db="EMBL/GenBank/DDBJ databases">
        <authorList>
            <person name="Song R."/>
            <person name="Chenine A.L."/>
            <person name="Ruprecht R.M."/>
        </authorList>
    </citation>
    <scope>NUCLEOTIDE SEQUENCE [LARGE SCALE GENOMIC DNA]</scope>
    <source>
        <strain evidence="4 5">CECT 8489</strain>
    </source>
</reference>
<evidence type="ECO:0000313" key="5">
    <source>
        <dbReference type="Proteomes" id="UP000201838"/>
    </source>
</evidence>
<dbReference type="Pfam" id="PF13547">
    <property type="entry name" value="GTA_TIM"/>
    <property type="match status" value="1"/>
</dbReference>
<organism evidence="4 5">
    <name type="scientific">Boseongicola aestuarii</name>
    <dbReference type="NCBI Taxonomy" id="1470561"/>
    <lineage>
        <taxon>Bacteria</taxon>
        <taxon>Pseudomonadati</taxon>
        <taxon>Pseudomonadota</taxon>
        <taxon>Alphaproteobacteria</taxon>
        <taxon>Rhodobacterales</taxon>
        <taxon>Paracoccaceae</taxon>
        <taxon>Boseongicola</taxon>
    </lineage>
</organism>
<feature type="domain" description="GTA TIM-barrel-like" evidence="1">
    <location>
        <begin position="19"/>
        <end position="111"/>
    </location>
</feature>
<keyword evidence="5" id="KW-1185">Reference proteome</keyword>
<sequence>MAQVFSSHDFEGLRGPQFDGAWVDEIGCAALDKATNQPNKFLDAKSSESALPKYSNGARDDLIQMQYLRAMAEFWRDPANNPEATLYDGQMVDPDRMFVWAWDTRPFPHFPGNAALWSDGKNYGRGHWLSGRVSSRSLAGVVAEVCAKAGVSDVDVSELYGFVRGYRLNGDEDARSALQPLLLASGVDAVERDGRLVFKNRDAHPVSVVTPDHLVREGDAGQVVQTREPVVDVPGRVRLNFIEADGSYQLRAEESIYPDGTADGVASSEVALVLTQSEGAQTTERWLSEVRVARDKVTLMVPPSFAVAAGDVVQLETGEVSGQFRVDRIEDAGAKVIEAVRVVSGAYEAAPTPDVVVPTPTVTAPMPVWPMMLDLPLLAGNESPETPVIAVAASPWPGSVAVYGSDTGDDWGFEANVPRAAIIGETLSPLSAARVGQYDRGAALEVKLSGGALGSIGEAALLNGGNLAAIGDPLTGAWEVFQFRDAILVGADTWALSMRLRGQRGTDGLVPGVWPVGSVVVILDGNIVPIPLSPNRRGAARSYRVGPASKPVDHPAYRTLDHTAMGIGLRPFTPVHLGWRRDGLGDVTVSWTRQSRIDGDFWEPGETPLGEAREAYRVRVRVGGVVRREVTVVTPSWVYSAVDQLSDSISGAFVVEVAQISDRFGPGLFGKVSVDD</sequence>
<proteinExistence type="predicted"/>
<feature type="domain" description="Rcc01698-like C-terminal" evidence="3">
    <location>
        <begin position="421"/>
        <end position="521"/>
    </location>
</feature>
<dbReference type="Proteomes" id="UP000201838">
    <property type="component" value="Unassembled WGS sequence"/>
</dbReference>
<dbReference type="Pfam" id="PF13550">
    <property type="entry name" value="Phage-tail_3"/>
    <property type="match status" value="1"/>
</dbReference>
<gene>
    <name evidence="4" type="ORF">BOA8489_02568</name>
</gene>
<dbReference type="Pfam" id="PF23666">
    <property type="entry name" value="Rcc01698_C"/>
    <property type="match status" value="1"/>
</dbReference>
<evidence type="ECO:0000259" key="1">
    <source>
        <dbReference type="Pfam" id="PF13547"/>
    </source>
</evidence>
<dbReference type="InterPro" id="IPR056490">
    <property type="entry name" value="Rcc01698_C"/>
</dbReference>
<dbReference type="InterPro" id="IPR025195">
    <property type="entry name" value="GTA_TIM_dom"/>
</dbReference>
<accession>A0A238J292</accession>
<protein>
    <recommendedName>
        <fullName evidence="6">Tip attachment protein J domain-containing protein</fullName>
    </recommendedName>
</protein>
<name>A0A238J292_9RHOB</name>